<dbReference type="Proteomes" id="UP001148737">
    <property type="component" value="Unassembled WGS sequence"/>
</dbReference>
<name>A0ACC1R956_9HYPO</name>
<proteinExistence type="predicted"/>
<protein>
    <submittedName>
        <fullName evidence="1">Uncharacterized protein</fullName>
    </submittedName>
</protein>
<reference evidence="1" key="1">
    <citation type="submission" date="2022-07" db="EMBL/GenBank/DDBJ databases">
        <title>Genome Sequence of Lecanicillium saksenae.</title>
        <authorList>
            <person name="Buettner E."/>
        </authorList>
    </citation>
    <scope>NUCLEOTIDE SEQUENCE</scope>
    <source>
        <strain evidence="1">VT-O1</strain>
    </source>
</reference>
<organism evidence="1 2">
    <name type="scientific">Lecanicillium saksenae</name>
    <dbReference type="NCBI Taxonomy" id="468837"/>
    <lineage>
        <taxon>Eukaryota</taxon>
        <taxon>Fungi</taxon>
        <taxon>Dikarya</taxon>
        <taxon>Ascomycota</taxon>
        <taxon>Pezizomycotina</taxon>
        <taxon>Sordariomycetes</taxon>
        <taxon>Hypocreomycetidae</taxon>
        <taxon>Hypocreales</taxon>
        <taxon>Cordycipitaceae</taxon>
        <taxon>Lecanicillium</taxon>
    </lineage>
</organism>
<evidence type="ECO:0000313" key="2">
    <source>
        <dbReference type="Proteomes" id="UP001148737"/>
    </source>
</evidence>
<comment type="caution">
    <text evidence="1">The sequence shown here is derived from an EMBL/GenBank/DDBJ whole genome shotgun (WGS) entry which is preliminary data.</text>
</comment>
<sequence length="199" mass="22733">MGQLWKRVDLLPYAELAINNRDAASTKVNPFFLVHGYHVEPVTFTDDEPTSTATQSPIQQADTIMRKLKQATEWAQAAMAVAQQAQEEIANQTRQQAPAFKVDNKKLDTKYAKFTVIERISSHSYRLDTPPGIHNVFHVALLQLATTDPLPSQVQTNYQPPPQLVDGEEEWELKAILQEKYIRRGRGQKKKYLIKWVGY</sequence>
<evidence type="ECO:0000313" key="1">
    <source>
        <dbReference type="EMBL" id="KAJ3499591.1"/>
    </source>
</evidence>
<gene>
    <name evidence="1" type="ORF">NLG97_g226</name>
</gene>
<dbReference type="EMBL" id="JANAKD010000006">
    <property type="protein sequence ID" value="KAJ3499591.1"/>
    <property type="molecule type" value="Genomic_DNA"/>
</dbReference>
<keyword evidence="2" id="KW-1185">Reference proteome</keyword>
<accession>A0ACC1R956</accession>